<dbReference type="InterPro" id="IPR021013">
    <property type="entry name" value="ATPase_Vma12"/>
</dbReference>
<reference evidence="7 8" key="1">
    <citation type="journal article" date="2018" name="Mol. Biol. Evol.">
        <title>Broad Genomic Sampling Reveals a Smut Pathogenic Ancestry of the Fungal Clade Ustilaginomycotina.</title>
        <authorList>
            <person name="Kijpornyongpan T."/>
            <person name="Mondo S.J."/>
            <person name="Barry K."/>
            <person name="Sandor L."/>
            <person name="Lee J."/>
            <person name="Lipzen A."/>
            <person name="Pangilinan J."/>
            <person name="LaButti K."/>
            <person name="Hainaut M."/>
            <person name="Henrissat B."/>
            <person name="Grigoriev I.V."/>
            <person name="Spatafora J.W."/>
            <person name="Aime M.C."/>
        </authorList>
    </citation>
    <scope>NUCLEOTIDE SEQUENCE [LARGE SCALE GENOMIC DNA]</scope>
    <source>
        <strain evidence="7 8">MCA 3645</strain>
    </source>
</reference>
<evidence type="ECO:0000313" key="7">
    <source>
        <dbReference type="EMBL" id="PWY99324.1"/>
    </source>
</evidence>
<organism evidence="7 8">
    <name type="scientific">Testicularia cyperi</name>
    <dbReference type="NCBI Taxonomy" id="1882483"/>
    <lineage>
        <taxon>Eukaryota</taxon>
        <taxon>Fungi</taxon>
        <taxon>Dikarya</taxon>
        <taxon>Basidiomycota</taxon>
        <taxon>Ustilaginomycotina</taxon>
        <taxon>Ustilaginomycetes</taxon>
        <taxon>Ustilaginales</taxon>
        <taxon>Anthracoideaceae</taxon>
        <taxon>Testicularia</taxon>
    </lineage>
</organism>
<evidence type="ECO:0000256" key="3">
    <source>
        <dbReference type="ARBA" id="ARBA00022824"/>
    </source>
</evidence>
<gene>
    <name evidence="7" type="ORF">BCV70DRAFT_200898</name>
</gene>
<keyword evidence="5 6" id="KW-0472">Membrane</keyword>
<dbReference type="InParanoid" id="A0A317XLZ0"/>
<keyword evidence="2 6" id="KW-0812">Transmembrane</keyword>
<accession>A0A317XLZ0</accession>
<dbReference type="Pfam" id="PF11712">
    <property type="entry name" value="Vma12"/>
    <property type="match status" value="1"/>
</dbReference>
<dbReference type="EMBL" id="KZ819195">
    <property type="protein sequence ID" value="PWY99324.1"/>
    <property type="molecule type" value="Genomic_DNA"/>
</dbReference>
<name>A0A317XLZ0_9BASI</name>
<evidence type="ECO:0000313" key="8">
    <source>
        <dbReference type="Proteomes" id="UP000246740"/>
    </source>
</evidence>
<sequence>MPRLVLSPTVSSRLCSIAAYQSADEGKGTPIDELRHAIRDQPAVKPDKVTASGPAVPSPVLDRDATQVASLVVDHKLLIALAAWSQSSAASVVTSTISTRDLTLSQLVAGCHVYVPPKPVFHRSKELEDSLAAIRKAQEEAEYLQMSTHTFKGSGGSVRPFALSNLAGRSDASQGISKAYTNIAGTDPSLPLTQRIAAQYGLSDSNGISSKQQKAAEEEQWNEVQRQLSVILNVFLSVVATATAAWWASGTAAIATKVLTSLAVAVITAIAEIVLYNRYRIYVSNSKRYGKSRMKGSDLKSSSSAESQFRPLKLSTSGDHTVFDKAL</sequence>
<evidence type="ECO:0000256" key="6">
    <source>
        <dbReference type="SAM" id="Phobius"/>
    </source>
</evidence>
<dbReference type="PANTHER" id="PTHR31394:SF1">
    <property type="entry name" value="TRANSMEMBRANE PROTEIN 199"/>
    <property type="match status" value="1"/>
</dbReference>
<dbReference type="STRING" id="1882483.A0A317XLZ0"/>
<proteinExistence type="predicted"/>
<protein>
    <submittedName>
        <fullName evidence="7">Uncharacterized protein</fullName>
    </submittedName>
</protein>
<keyword evidence="8" id="KW-1185">Reference proteome</keyword>
<evidence type="ECO:0000256" key="1">
    <source>
        <dbReference type="ARBA" id="ARBA00004477"/>
    </source>
</evidence>
<dbReference type="AlphaFoldDB" id="A0A317XLZ0"/>
<keyword evidence="4 6" id="KW-1133">Transmembrane helix</keyword>
<evidence type="ECO:0000256" key="4">
    <source>
        <dbReference type="ARBA" id="ARBA00022989"/>
    </source>
</evidence>
<dbReference type="GO" id="GO:0005789">
    <property type="term" value="C:endoplasmic reticulum membrane"/>
    <property type="evidence" value="ECO:0007669"/>
    <property type="project" value="UniProtKB-SubCell"/>
</dbReference>
<comment type="subcellular location">
    <subcellularLocation>
        <location evidence="1">Endoplasmic reticulum membrane</location>
        <topology evidence="1">Multi-pass membrane protein</topology>
    </subcellularLocation>
</comment>
<dbReference type="GO" id="GO:0070072">
    <property type="term" value="P:vacuolar proton-transporting V-type ATPase complex assembly"/>
    <property type="evidence" value="ECO:0007669"/>
    <property type="project" value="InterPro"/>
</dbReference>
<feature type="transmembrane region" description="Helical" evidence="6">
    <location>
        <begin position="230"/>
        <end position="248"/>
    </location>
</feature>
<dbReference type="Proteomes" id="UP000246740">
    <property type="component" value="Unassembled WGS sequence"/>
</dbReference>
<evidence type="ECO:0000256" key="2">
    <source>
        <dbReference type="ARBA" id="ARBA00022692"/>
    </source>
</evidence>
<evidence type="ECO:0000256" key="5">
    <source>
        <dbReference type="ARBA" id="ARBA00023136"/>
    </source>
</evidence>
<feature type="transmembrane region" description="Helical" evidence="6">
    <location>
        <begin position="254"/>
        <end position="276"/>
    </location>
</feature>
<dbReference type="OrthoDB" id="19981at2759"/>
<dbReference type="PANTHER" id="PTHR31394">
    <property type="entry name" value="TRANSMEMBRANE PROTEIN 199"/>
    <property type="match status" value="1"/>
</dbReference>
<keyword evidence="3" id="KW-0256">Endoplasmic reticulum</keyword>